<sequence length="373" mass="43390">MYERSRTVVRCAVGQTEEFKVEVGLHQGSALSPFLFAMVMDQLSEEIRQESPCTLMFADDIVICSESTEQVEENLERWRFAPERRGMKVSRSKTEYMCVNEREGSGKVRLQGEEVKKVQEFKYLGSTVQSNGECGKEVKKRVQAGWNGWRKVSGVLCDRKISARIKGKVYKSVVRAAMLYGLGTVALRKRQESELEVAELKMLRFSLGVTRLDRIRNEYIRGTAHVGRLEDKVREARLRWFGHVQRREREYIGRRMLDMELPGRRRRGRPKRRKSGVAEKYVRVVQDMYERSRTVVRCAVGQTEEFKVEVGLHQGSALSPFLFAMVMDQLSEEVRQESSYTMFADDIVICSESREQVEENLERWRFALERRGI</sequence>
<reference evidence="1" key="1">
    <citation type="submission" date="2020-02" db="EMBL/GenBank/DDBJ databases">
        <title>Genome sequencing of the panga catfish, Pangasius djambal.</title>
        <authorList>
            <person name="Wen M."/>
            <person name="Zahm M."/>
            <person name="Roques C."/>
            <person name="Cabau C."/>
            <person name="Klopp C."/>
            <person name="Donnadieu C."/>
            <person name="Jouanno E."/>
            <person name="Avarre J.-C."/>
            <person name="Campet M."/>
            <person name="Ha T."/>
            <person name="Dugue R."/>
            <person name="Lampietro C."/>
            <person name="Louis A."/>
            <person name="Herpin A."/>
            <person name="Echchiki A."/>
            <person name="Berthelot C."/>
            <person name="Parey E."/>
            <person name="Roest-Crollius H."/>
            <person name="Braasch I."/>
            <person name="Postlethwait J.H."/>
            <person name="Bobe J."/>
            <person name="Montfort J."/>
            <person name="Bouchez O."/>
            <person name="Begum T."/>
            <person name="Schartl M."/>
            <person name="Gustiano R."/>
            <person name="Guiguen Y."/>
        </authorList>
    </citation>
    <scope>NUCLEOTIDE SEQUENCE</scope>
    <source>
        <strain evidence="1">Pdj_M5554</strain>
    </source>
</reference>
<proteinExistence type="predicted"/>
<dbReference type="Proteomes" id="UP000830395">
    <property type="component" value="Chromosome 9"/>
</dbReference>
<gene>
    <name evidence="1" type="ORF">PDJAM_G00257320</name>
</gene>
<accession>A0ACC5YLE7</accession>
<evidence type="ECO:0000313" key="2">
    <source>
        <dbReference type="Proteomes" id="UP000830395"/>
    </source>
</evidence>
<name>A0ACC5YLE7_9TELE</name>
<dbReference type="EMBL" id="CM040983">
    <property type="protein sequence ID" value="MCJ8736295.1"/>
    <property type="molecule type" value="Genomic_DNA"/>
</dbReference>
<evidence type="ECO:0000313" key="1">
    <source>
        <dbReference type="EMBL" id="MCJ8736295.1"/>
    </source>
</evidence>
<keyword evidence="2" id="KW-1185">Reference proteome</keyword>
<protein>
    <submittedName>
        <fullName evidence="1">Uncharacterized protein</fullName>
    </submittedName>
</protein>
<organism evidence="1 2">
    <name type="scientific">Pangasius djambal</name>
    <dbReference type="NCBI Taxonomy" id="1691987"/>
    <lineage>
        <taxon>Eukaryota</taxon>
        <taxon>Metazoa</taxon>
        <taxon>Chordata</taxon>
        <taxon>Craniata</taxon>
        <taxon>Vertebrata</taxon>
        <taxon>Euteleostomi</taxon>
        <taxon>Actinopterygii</taxon>
        <taxon>Neopterygii</taxon>
        <taxon>Teleostei</taxon>
        <taxon>Ostariophysi</taxon>
        <taxon>Siluriformes</taxon>
        <taxon>Pangasiidae</taxon>
        <taxon>Pangasius</taxon>
    </lineage>
</organism>
<comment type="caution">
    <text evidence="1">The sequence shown here is derived from an EMBL/GenBank/DDBJ whole genome shotgun (WGS) entry which is preliminary data.</text>
</comment>